<dbReference type="InterPro" id="IPR050833">
    <property type="entry name" value="Poly_Biosynth_Transport"/>
</dbReference>
<evidence type="ECO:0000256" key="6">
    <source>
        <dbReference type="SAM" id="Phobius"/>
    </source>
</evidence>
<dbReference type="PANTHER" id="PTHR30250">
    <property type="entry name" value="PST FAMILY PREDICTED COLANIC ACID TRANSPORTER"/>
    <property type="match status" value="1"/>
</dbReference>
<keyword evidence="4 6" id="KW-1133">Transmembrane helix</keyword>
<dbReference type="PANTHER" id="PTHR30250:SF31">
    <property type="entry name" value="INNER MEMBRANE PROTEIN YGHQ"/>
    <property type="match status" value="1"/>
</dbReference>
<keyword evidence="2" id="KW-1003">Cell membrane</keyword>
<evidence type="ECO:0000256" key="3">
    <source>
        <dbReference type="ARBA" id="ARBA00022692"/>
    </source>
</evidence>
<organism evidence="7 8">
    <name type="scientific">Alkalihalobacillus trypoxylicola</name>
    <dbReference type="NCBI Taxonomy" id="519424"/>
    <lineage>
        <taxon>Bacteria</taxon>
        <taxon>Bacillati</taxon>
        <taxon>Bacillota</taxon>
        <taxon>Bacilli</taxon>
        <taxon>Bacillales</taxon>
        <taxon>Bacillaceae</taxon>
        <taxon>Alkalihalobacillus</taxon>
    </lineage>
</organism>
<comment type="caution">
    <text evidence="7">The sequence shown here is derived from an EMBL/GenBank/DDBJ whole genome shotgun (WGS) entry which is preliminary data.</text>
</comment>
<evidence type="ECO:0000256" key="1">
    <source>
        <dbReference type="ARBA" id="ARBA00004651"/>
    </source>
</evidence>
<dbReference type="STRING" id="519424.AZF04_18700"/>
<feature type="transmembrane region" description="Helical" evidence="6">
    <location>
        <begin position="321"/>
        <end position="342"/>
    </location>
</feature>
<keyword evidence="8" id="KW-1185">Reference proteome</keyword>
<keyword evidence="3 6" id="KW-0812">Transmembrane</keyword>
<dbReference type="AlphaFoldDB" id="A0A162DUJ2"/>
<evidence type="ECO:0000313" key="8">
    <source>
        <dbReference type="Proteomes" id="UP000075806"/>
    </source>
</evidence>
<dbReference type="GO" id="GO:0005886">
    <property type="term" value="C:plasma membrane"/>
    <property type="evidence" value="ECO:0007669"/>
    <property type="project" value="UniProtKB-SubCell"/>
</dbReference>
<evidence type="ECO:0000256" key="5">
    <source>
        <dbReference type="ARBA" id="ARBA00023136"/>
    </source>
</evidence>
<gene>
    <name evidence="7" type="ORF">AZF04_18700</name>
</gene>
<sequence>MISKHAIAYLFSHGVPALVSFISIAVFTRLLTPEQYGIYVLVFAVAAMLNSIVFEWLKQGLLRFYPKLGEQPSFIHTLKLSFVACILLTAAVGSVVYFLIEDIDLLYLILCLVLAWSQSWNGMNLTLMRAKLQPLSYGYLAFSRAILTLGISIVLITVVGLGETGLLLGWIIALIITTLYPTMVHWRGNKASDNSFNPDYFKKIFSYGFPLTITFLMAIIIHNSDRLMIQFFMGEAATGVYSATYDLTEQTIYTIMMIINLAAFPIVIKTMEQEGESQAFHQIKRNTSLVLMVAFPAVAGFILLSEHIVTFLLGADFRKEALMLIPFIAIGAFLKGFKIYCVDIVLQVKQRTKIQIIPVAVGAVSNILFNFWLIPQFGLLGAAYSSIIAYILAVATSWVLVSIYISALPFPWRDFYKITLATLTMIAVIWPLSSTVGLISLIVLSVLGALIYVLILYLLNGLDIRNWVKKKTKAIHR</sequence>
<feature type="transmembrane region" description="Helical" evidence="6">
    <location>
        <begin position="78"/>
        <end position="100"/>
    </location>
</feature>
<feature type="transmembrane region" description="Helical" evidence="6">
    <location>
        <begin position="204"/>
        <end position="222"/>
    </location>
</feature>
<feature type="transmembrane region" description="Helical" evidence="6">
    <location>
        <begin position="354"/>
        <end position="375"/>
    </location>
</feature>
<feature type="transmembrane region" description="Helical" evidence="6">
    <location>
        <begin position="36"/>
        <end position="57"/>
    </location>
</feature>
<evidence type="ECO:0000313" key="7">
    <source>
        <dbReference type="EMBL" id="KYG30876.1"/>
    </source>
</evidence>
<feature type="transmembrane region" description="Helical" evidence="6">
    <location>
        <begin position="139"/>
        <end position="161"/>
    </location>
</feature>
<evidence type="ECO:0000256" key="2">
    <source>
        <dbReference type="ARBA" id="ARBA00022475"/>
    </source>
</evidence>
<comment type="subcellular location">
    <subcellularLocation>
        <location evidence="1">Cell membrane</location>
        <topology evidence="1">Multi-pass membrane protein</topology>
    </subcellularLocation>
</comment>
<name>A0A162DUJ2_9BACI</name>
<feature type="transmembrane region" description="Helical" evidence="6">
    <location>
        <begin position="167"/>
        <end position="184"/>
    </location>
</feature>
<dbReference type="EMBL" id="LTAO01000014">
    <property type="protein sequence ID" value="KYG30876.1"/>
    <property type="molecule type" value="Genomic_DNA"/>
</dbReference>
<reference evidence="7" key="1">
    <citation type="submission" date="2016-02" db="EMBL/GenBank/DDBJ databases">
        <title>Genome sequence of Bacillus trypoxylicola KCTC 13244(T).</title>
        <authorList>
            <person name="Jeong H."/>
            <person name="Park S.-H."/>
            <person name="Choi S.-K."/>
        </authorList>
    </citation>
    <scope>NUCLEOTIDE SEQUENCE [LARGE SCALE GENOMIC DNA]</scope>
    <source>
        <strain evidence="7">KCTC 13244</strain>
    </source>
</reference>
<feature type="transmembrane region" description="Helical" evidence="6">
    <location>
        <begin position="415"/>
        <end position="432"/>
    </location>
</feature>
<keyword evidence="5 6" id="KW-0472">Membrane</keyword>
<feature type="transmembrane region" description="Helical" evidence="6">
    <location>
        <begin position="289"/>
        <end position="315"/>
    </location>
</feature>
<feature type="transmembrane region" description="Helical" evidence="6">
    <location>
        <begin position="438"/>
        <end position="459"/>
    </location>
</feature>
<feature type="transmembrane region" description="Helical" evidence="6">
    <location>
        <begin position="387"/>
        <end position="408"/>
    </location>
</feature>
<dbReference type="OrthoDB" id="5906224at2"/>
<dbReference type="Proteomes" id="UP000075806">
    <property type="component" value="Unassembled WGS sequence"/>
</dbReference>
<feature type="transmembrane region" description="Helical" evidence="6">
    <location>
        <begin position="251"/>
        <end position="268"/>
    </location>
</feature>
<protein>
    <submittedName>
        <fullName evidence="7">Uncharacterized protein</fullName>
    </submittedName>
</protein>
<accession>A0A162DUJ2</accession>
<feature type="transmembrane region" description="Helical" evidence="6">
    <location>
        <begin position="106"/>
        <end position="127"/>
    </location>
</feature>
<proteinExistence type="predicted"/>
<feature type="transmembrane region" description="Helical" evidence="6">
    <location>
        <begin position="7"/>
        <end position="30"/>
    </location>
</feature>
<dbReference type="RefSeq" id="WP_061948801.1">
    <property type="nucleotide sequence ID" value="NZ_LTAO01000014.1"/>
</dbReference>
<evidence type="ECO:0000256" key="4">
    <source>
        <dbReference type="ARBA" id="ARBA00022989"/>
    </source>
</evidence>
<dbReference type="Pfam" id="PF13440">
    <property type="entry name" value="Polysacc_synt_3"/>
    <property type="match status" value="1"/>
</dbReference>